<sequence>MQPHKPIIKGGLLLLVTLLIGHSCSKSFLDRSAPGSLNQEILATKKGIEALLVGAYSLLDGFQNVPFIGDAYKTAASNWVYGSITGGDAHKGSDPTDQPSITPIELYNAIPTNDYFNVKWKVVYEGVTRSNIVLKLLQEAEDVTDADIKRISGEARFLRGHYHLEARKLWGNVPYLNEEMTDFVLPNPKVNIPNDKDILPDIEADFRYAYENLPALQTEIGRANKWAAGAMLGKTLLFEHKFPEALTVLNEVVNQGTTPHGTRYDLLPRFQDNFNADFKNSQESVFAVQFSVNDGSSANNGSVGEALNYPNGGVSGCCGFFQPSQDLVNSFTTNATTGLPDPDNYNNTEVSNDLALTSSDAFTLYGGTLDPRLDWTVGRRGVAYLDWGPHPGQSWVRNKEGGPYAPKKSVYYQRQQATLVDKAFWGPLVSANNYTLMRFSDVLLMLAEAEVEAGSLENARGLVNRVRNRIKNPQSWVSNSLNAAYSRGTVSSQAAMLALSADAVKPGEWVLRSDENATYVLLKGVPGTLSNWNRYEVPNYFIDEYKTVWADQATARKLVHFERKLELAMEGHRFFDLVRWGEAAATLNKYIAYEKKWIPYFANASFTAGKSEVFPIPQSQIDLSNKVLIQNPQY</sequence>
<dbReference type="Gene3D" id="1.25.40.390">
    <property type="match status" value="1"/>
</dbReference>
<protein>
    <submittedName>
        <fullName evidence="8">RagB/SusD family nutrient uptake outer membrane protein</fullName>
    </submittedName>
</protein>
<feature type="domain" description="SusD-like N-terminal" evidence="7">
    <location>
        <begin position="111"/>
        <end position="235"/>
    </location>
</feature>
<accession>A0AAJ5WTE7</accession>
<reference evidence="8" key="1">
    <citation type="submission" date="2023-03" db="EMBL/GenBank/DDBJ databases">
        <title>Andean soil-derived lignocellulolytic bacterial consortium as a source of novel taxa and putative plastic-active enzymes.</title>
        <authorList>
            <person name="Diaz-Garcia L."/>
            <person name="Chuvochina M."/>
            <person name="Feuerriegel G."/>
            <person name="Bunk B."/>
            <person name="Sproer C."/>
            <person name="Streit W.R."/>
            <person name="Rodriguez L.M."/>
            <person name="Overmann J."/>
            <person name="Jimenez D.J."/>
        </authorList>
    </citation>
    <scope>NUCLEOTIDE SEQUENCE</scope>
    <source>
        <strain evidence="8">MAG 7</strain>
    </source>
</reference>
<evidence type="ECO:0000259" key="7">
    <source>
        <dbReference type="Pfam" id="PF14322"/>
    </source>
</evidence>
<dbReference type="Pfam" id="PF07980">
    <property type="entry name" value="SusD_RagB"/>
    <property type="match status" value="2"/>
</dbReference>
<organism evidence="8 9">
    <name type="scientific">Candidatus Pseudobacter hemicellulosilyticus</name>
    <dbReference type="NCBI Taxonomy" id="3121375"/>
    <lineage>
        <taxon>Bacteria</taxon>
        <taxon>Pseudomonadati</taxon>
        <taxon>Bacteroidota</taxon>
        <taxon>Chitinophagia</taxon>
        <taxon>Chitinophagales</taxon>
        <taxon>Chitinophagaceae</taxon>
        <taxon>Pseudobacter</taxon>
    </lineage>
</organism>
<dbReference type="InterPro" id="IPR033985">
    <property type="entry name" value="SusD-like_N"/>
</dbReference>
<evidence type="ECO:0000313" key="9">
    <source>
        <dbReference type="Proteomes" id="UP001220610"/>
    </source>
</evidence>
<dbReference type="AlphaFoldDB" id="A0AAJ5WTE7"/>
<keyword evidence="5" id="KW-0998">Cell outer membrane</keyword>
<proteinExistence type="inferred from homology"/>
<evidence type="ECO:0000256" key="2">
    <source>
        <dbReference type="ARBA" id="ARBA00006275"/>
    </source>
</evidence>
<evidence type="ECO:0000313" key="8">
    <source>
        <dbReference type="EMBL" id="WEK36248.1"/>
    </source>
</evidence>
<dbReference type="InterPro" id="IPR011990">
    <property type="entry name" value="TPR-like_helical_dom_sf"/>
</dbReference>
<keyword evidence="3" id="KW-0732">Signal</keyword>
<dbReference type="InterPro" id="IPR012944">
    <property type="entry name" value="SusD_RagB_dom"/>
</dbReference>
<dbReference type="EMBL" id="CP119311">
    <property type="protein sequence ID" value="WEK36248.1"/>
    <property type="molecule type" value="Genomic_DNA"/>
</dbReference>
<feature type="domain" description="RagB/SusD" evidence="6">
    <location>
        <begin position="282"/>
        <end position="482"/>
    </location>
</feature>
<dbReference type="GO" id="GO:0009279">
    <property type="term" value="C:cell outer membrane"/>
    <property type="evidence" value="ECO:0007669"/>
    <property type="project" value="UniProtKB-SubCell"/>
</dbReference>
<evidence type="ECO:0000259" key="6">
    <source>
        <dbReference type="Pfam" id="PF07980"/>
    </source>
</evidence>
<name>A0AAJ5WTE7_9BACT</name>
<dbReference type="SUPFAM" id="SSF48452">
    <property type="entry name" value="TPR-like"/>
    <property type="match status" value="1"/>
</dbReference>
<evidence type="ECO:0000256" key="3">
    <source>
        <dbReference type="ARBA" id="ARBA00022729"/>
    </source>
</evidence>
<comment type="similarity">
    <text evidence="2">Belongs to the SusD family.</text>
</comment>
<keyword evidence="4" id="KW-0472">Membrane</keyword>
<evidence type="ECO:0000256" key="1">
    <source>
        <dbReference type="ARBA" id="ARBA00004442"/>
    </source>
</evidence>
<feature type="domain" description="RagB/SusD" evidence="6">
    <location>
        <begin position="534"/>
        <end position="634"/>
    </location>
</feature>
<gene>
    <name evidence="8" type="ORF">P0Y53_01940</name>
</gene>
<dbReference type="Proteomes" id="UP001220610">
    <property type="component" value="Chromosome"/>
</dbReference>
<evidence type="ECO:0000256" key="5">
    <source>
        <dbReference type="ARBA" id="ARBA00023237"/>
    </source>
</evidence>
<dbReference type="Pfam" id="PF14322">
    <property type="entry name" value="SusD-like_3"/>
    <property type="match status" value="1"/>
</dbReference>
<comment type="subcellular location">
    <subcellularLocation>
        <location evidence="1">Cell outer membrane</location>
    </subcellularLocation>
</comment>
<evidence type="ECO:0000256" key="4">
    <source>
        <dbReference type="ARBA" id="ARBA00023136"/>
    </source>
</evidence>